<evidence type="ECO:0000313" key="2">
    <source>
        <dbReference type="EMBL" id="MBB2965698.1"/>
    </source>
</evidence>
<dbReference type="InterPro" id="IPR045676">
    <property type="entry name" value="DUF6194"/>
</dbReference>
<accession>A0A7W4USZ9</accession>
<dbReference type="Pfam" id="PF19694">
    <property type="entry name" value="DUF6194"/>
    <property type="match status" value="1"/>
</dbReference>
<feature type="domain" description="DUF6194" evidence="1">
    <location>
        <begin position="5"/>
        <end position="148"/>
    </location>
</feature>
<dbReference type="Proteomes" id="UP000538196">
    <property type="component" value="Unassembled WGS sequence"/>
</dbReference>
<gene>
    <name evidence="2" type="ORF">FHX33_000430</name>
</gene>
<sequence>MNTDSMDRIVAAVRTLDGALVLQPESGDGSPELAWGDAFFYFAPDGRVPQNTQPYATIVTKDYPEDTLSRLGGGRWRVNIHVGRDRLAALVGEGPHDPAAVDVLVPHPVYGSLGWVAVVLPGERTLGTVLDLVRDAHDDTRRRADRRAARDL</sequence>
<dbReference type="AlphaFoldDB" id="A0A7W4USZ9"/>
<dbReference type="EMBL" id="JACHVP010000001">
    <property type="protein sequence ID" value="MBB2965698.1"/>
    <property type="molecule type" value="Genomic_DNA"/>
</dbReference>
<keyword evidence="3" id="KW-1185">Reference proteome</keyword>
<name>A0A7W4USZ9_LEIAQ</name>
<evidence type="ECO:0000313" key="3">
    <source>
        <dbReference type="Proteomes" id="UP000538196"/>
    </source>
</evidence>
<comment type="caution">
    <text evidence="2">The sequence shown here is derived from an EMBL/GenBank/DDBJ whole genome shotgun (WGS) entry which is preliminary data.</text>
</comment>
<protein>
    <recommendedName>
        <fullName evidence="1">DUF6194 domain-containing protein</fullName>
    </recommendedName>
</protein>
<evidence type="ECO:0000259" key="1">
    <source>
        <dbReference type="Pfam" id="PF19694"/>
    </source>
</evidence>
<dbReference type="RefSeq" id="WP_021758223.1">
    <property type="nucleotide sequence ID" value="NZ_JACHVP010000001.1"/>
</dbReference>
<reference evidence="2 3" key="1">
    <citation type="submission" date="2020-08" db="EMBL/GenBank/DDBJ databases">
        <title>Sequencing the genomes of 1000 actinobacteria strains.</title>
        <authorList>
            <person name="Klenk H.-P."/>
        </authorList>
    </citation>
    <scope>NUCLEOTIDE SEQUENCE [LARGE SCALE GENOMIC DNA]</scope>
    <source>
        <strain evidence="2 3">DSM 20146</strain>
    </source>
</reference>
<organism evidence="2 3">
    <name type="scientific">Leifsonia aquatica</name>
    <name type="common">Corynebacterium aquaticum</name>
    <dbReference type="NCBI Taxonomy" id="144185"/>
    <lineage>
        <taxon>Bacteria</taxon>
        <taxon>Bacillati</taxon>
        <taxon>Actinomycetota</taxon>
        <taxon>Actinomycetes</taxon>
        <taxon>Micrococcales</taxon>
        <taxon>Microbacteriaceae</taxon>
        <taxon>Leifsonia</taxon>
    </lineage>
</organism>
<proteinExistence type="predicted"/>